<protein>
    <recommendedName>
        <fullName evidence="4">EF-hand domain-containing protein</fullName>
    </recommendedName>
</protein>
<dbReference type="SUPFAM" id="SSF47473">
    <property type="entry name" value="EF-hand"/>
    <property type="match status" value="1"/>
</dbReference>
<feature type="region of interest" description="Disordered" evidence="3">
    <location>
        <begin position="153"/>
        <end position="175"/>
    </location>
</feature>
<dbReference type="CDD" id="cd21504">
    <property type="entry name" value="PPP2R3A_B-like"/>
    <property type="match status" value="1"/>
</dbReference>
<feature type="compositionally biased region" description="Low complexity" evidence="3">
    <location>
        <begin position="159"/>
        <end position="174"/>
    </location>
</feature>
<dbReference type="Gene3D" id="1.10.238.10">
    <property type="entry name" value="EF-hand"/>
    <property type="match status" value="1"/>
</dbReference>
<dbReference type="PROSITE" id="PS00018">
    <property type="entry name" value="EF_HAND_1"/>
    <property type="match status" value="1"/>
</dbReference>
<feature type="compositionally biased region" description="Basic and acidic residues" evidence="3">
    <location>
        <begin position="785"/>
        <end position="796"/>
    </location>
</feature>
<dbReference type="FunFam" id="1.10.238.10:FF:000025">
    <property type="entry name" value="serine/threonine-protein phosphatase 2A regulatory subunit B'' subunit alpha"/>
    <property type="match status" value="1"/>
</dbReference>
<dbReference type="AlphaFoldDB" id="A0A7S1XIP7"/>
<dbReference type="GO" id="GO:0019888">
    <property type="term" value="F:protein phosphatase regulator activity"/>
    <property type="evidence" value="ECO:0007669"/>
    <property type="project" value="TreeGrafter"/>
</dbReference>
<evidence type="ECO:0000259" key="4">
    <source>
        <dbReference type="PROSITE" id="PS50222"/>
    </source>
</evidence>
<dbReference type="InterPro" id="IPR002048">
    <property type="entry name" value="EF_hand_dom"/>
</dbReference>
<sequence length="804" mass="90111">MIAESVRKKRPKAGLTLDSSIDSHNAARALEEDMSQLSVSHESHAPRGTGSGGSGAGTAQFSNNAVAAGSLFALAPLMSPRVASKDAGRRKVRLRGSDVCPAAKAKLDGLLFAWMLRPDTMAFIEALVGQEIGARLAKPAPLVRQRSIESPTFGRLGGAATSNSPPPSSSAANAHQHAVPSFYAPGSHLSNFINSVVSLGQQSPTPPLSPRRVTQVLDAFSLEPAADVSGHEEMDRVGSDRSINRNISRTMSSTNSLTRRKYPRTLSTMGTSRKPVSQRKAPGEQAVPRFYYPLGEGDSEQELMELELLCDFFNLPQMREADDDFAEEGAEIVEEVPRNSVTRPDFAEVVVEVFGLPSFYSSVLFDRIYYESKAKKGEAAEQNGTAVIEDDSVSAIKANGSERGSERHAAPNDEAHENAKASDDAMVDAEVMSDTAEQVLSRESVFAYYEKECKGRSRPARLFYSLCFGTERNYLTTHEVYELVESLLVCHPGLSFLQATPEFQQRYAETVVERIFFSIALTASGRIYLKDVIESEFLDTLMEVDEDEDINRERKFFSYEHFYVLYCRFWELDSDHDLLIDREDLLRYNGHSLTCRIVDRVFEGCGRPLDCKEPGFMGYTDFVWFCLCEEDKTHRSSIDYWFRCVDVDGDGVLSLHEMEYFYAEQLHRMECLGHEAVKLVDILCQLLDMVKPHFARPVITRKDLRRSGVAGNVYNVLFNLNKFFSMESRDPLQLQQERATPHLTDWDRFAQSEYMRLSEEEEEEDDDEEDGVDDNGEDWEEVEEHELLSDPPHSADDSNASPSS</sequence>
<dbReference type="Gene3D" id="1.10.238.220">
    <property type="match status" value="1"/>
</dbReference>
<dbReference type="Pfam" id="PF13499">
    <property type="entry name" value="EF-hand_7"/>
    <property type="match status" value="1"/>
</dbReference>
<dbReference type="InterPro" id="IPR018247">
    <property type="entry name" value="EF_Hand_1_Ca_BS"/>
</dbReference>
<proteinExistence type="predicted"/>
<dbReference type="PANTHER" id="PTHR14095:SF0">
    <property type="entry name" value="MIP22305P"/>
    <property type="match status" value="1"/>
</dbReference>
<dbReference type="PROSITE" id="PS50222">
    <property type="entry name" value="EF_HAND_2"/>
    <property type="match status" value="1"/>
</dbReference>
<organism evidence="5">
    <name type="scientific">Erythrolobus australicus</name>
    <dbReference type="NCBI Taxonomy" id="1077150"/>
    <lineage>
        <taxon>Eukaryota</taxon>
        <taxon>Rhodophyta</taxon>
        <taxon>Bangiophyceae</taxon>
        <taxon>Porphyridiales</taxon>
        <taxon>Porphyridiaceae</taxon>
        <taxon>Erythrolobus</taxon>
    </lineage>
</organism>
<keyword evidence="2" id="KW-0106">Calcium</keyword>
<reference evidence="5" key="1">
    <citation type="submission" date="2021-01" db="EMBL/GenBank/DDBJ databases">
        <authorList>
            <person name="Corre E."/>
            <person name="Pelletier E."/>
            <person name="Niang G."/>
            <person name="Scheremetjew M."/>
            <person name="Finn R."/>
            <person name="Kale V."/>
            <person name="Holt S."/>
            <person name="Cochrane G."/>
            <person name="Meng A."/>
            <person name="Brown T."/>
            <person name="Cohen L."/>
        </authorList>
    </citation>
    <scope>NUCLEOTIDE SEQUENCE</scope>
    <source>
        <strain evidence="5">CCMP3124</strain>
    </source>
</reference>
<feature type="region of interest" description="Disordered" evidence="3">
    <location>
        <begin position="1"/>
        <end position="57"/>
    </location>
</feature>
<dbReference type="PANTHER" id="PTHR14095">
    <property type="entry name" value="PHOSPHATASE 2A REGULATORY SUBUNIT-RELATED"/>
    <property type="match status" value="1"/>
</dbReference>
<feature type="domain" description="EF-hand" evidence="4">
    <location>
        <begin position="633"/>
        <end position="668"/>
    </location>
</feature>
<dbReference type="Pfam" id="PF17958">
    <property type="entry name" value="EF-hand_13"/>
    <property type="match status" value="1"/>
</dbReference>
<evidence type="ECO:0000256" key="2">
    <source>
        <dbReference type="ARBA" id="ARBA00022837"/>
    </source>
</evidence>
<gene>
    <name evidence="5" type="ORF">EAUS1353_LOCUS1399</name>
</gene>
<accession>A0A7S1XIP7</accession>
<feature type="region of interest" description="Disordered" evidence="3">
    <location>
        <begin position="754"/>
        <end position="804"/>
    </location>
</feature>
<dbReference type="InterPro" id="IPR011992">
    <property type="entry name" value="EF-hand-dom_pair"/>
</dbReference>
<feature type="region of interest" description="Disordered" evidence="3">
    <location>
        <begin position="400"/>
        <end position="425"/>
    </location>
</feature>
<dbReference type="GO" id="GO:0005509">
    <property type="term" value="F:calcium ion binding"/>
    <property type="evidence" value="ECO:0007669"/>
    <property type="project" value="InterPro"/>
</dbReference>
<evidence type="ECO:0000313" key="5">
    <source>
        <dbReference type="EMBL" id="CAD9239661.1"/>
    </source>
</evidence>
<dbReference type="InterPro" id="IPR041534">
    <property type="entry name" value="EF-hand_13"/>
</dbReference>
<keyword evidence="1" id="KW-0479">Metal-binding</keyword>
<evidence type="ECO:0000256" key="3">
    <source>
        <dbReference type="SAM" id="MobiDB-lite"/>
    </source>
</evidence>
<evidence type="ECO:0000256" key="1">
    <source>
        <dbReference type="ARBA" id="ARBA00022723"/>
    </source>
</evidence>
<dbReference type="EMBL" id="HBGI01002145">
    <property type="protein sequence ID" value="CAD9239661.1"/>
    <property type="molecule type" value="Transcribed_RNA"/>
</dbReference>
<feature type="compositionally biased region" description="Acidic residues" evidence="3">
    <location>
        <begin position="759"/>
        <end position="784"/>
    </location>
</feature>
<name>A0A7S1XIP7_9RHOD</name>
<feature type="compositionally biased region" description="Basic and acidic residues" evidence="3">
    <location>
        <begin position="403"/>
        <end position="423"/>
    </location>
</feature>
<dbReference type="GO" id="GO:0000159">
    <property type="term" value="C:protein phosphatase type 2A complex"/>
    <property type="evidence" value="ECO:0007669"/>
    <property type="project" value="TreeGrafter"/>
</dbReference>